<reference evidence="1 2" key="1">
    <citation type="submission" date="2017-05" db="EMBL/GenBank/DDBJ databases">
        <title>Vagococcus spp. assemblies.</title>
        <authorList>
            <person name="Gulvik C.A."/>
        </authorList>
    </citation>
    <scope>NUCLEOTIDE SEQUENCE [LARGE SCALE GENOMIC DNA]</scope>
    <source>
        <strain evidence="1 2">LMG 24798</strain>
    </source>
</reference>
<dbReference type="PANTHER" id="PTHR38468">
    <property type="entry name" value="SLL0939 PROTEIN"/>
    <property type="match status" value="1"/>
</dbReference>
<gene>
    <name evidence="1" type="ORF">CBF27_03935</name>
</gene>
<dbReference type="Proteomes" id="UP000286773">
    <property type="component" value="Unassembled WGS sequence"/>
</dbReference>
<evidence type="ECO:0000313" key="1">
    <source>
        <dbReference type="EMBL" id="RSU13463.1"/>
    </source>
</evidence>
<proteinExistence type="predicted"/>
<dbReference type="InterPro" id="IPR012427">
    <property type="entry name" value="DUF1622"/>
</dbReference>
<dbReference type="Pfam" id="PF07784">
    <property type="entry name" value="DUF1622"/>
    <property type="match status" value="1"/>
</dbReference>
<protein>
    <recommendedName>
        <fullName evidence="3">DUF1622 domain-containing protein</fullName>
    </recommendedName>
</protein>
<evidence type="ECO:0008006" key="3">
    <source>
        <dbReference type="Google" id="ProtNLM"/>
    </source>
</evidence>
<dbReference type="OrthoDB" id="1701800at2"/>
<name>A0A430AZG1_9ENTE</name>
<sequence length="105" mass="12102">MWGLIIVAYDFFRTQLSTKNRLQLAQKTTYIKNYFGSYVLLSLEILIAADIIESIINPTAADIFKLAAVVVIRTLISYFLNKEIRETEIDVDLAFDKEHAKRKTD</sequence>
<organism evidence="1 2">
    <name type="scientific">Vagococcus acidifermentans</name>
    <dbReference type="NCBI Taxonomy" id="564710"/>
    <lineage>
        <taxon>Bacteria</taxon>
        <taxon>Bacillati</taxon>
        <taxon>Bacillota</taxon>
        <taxon>Bacilli</taxon>
        <taxon>Lactobacillales</taxon>
        <taxon>Enterococcaceae</taxon>
        <taxon>Vagococcus</taxon>
    </lineage>
</organism>
<dbReference type="AlphaFoldDB" id="A0A430AZG1"/>
<dbReference type="EMBL" id="NGKC01000003">
    <property type="protein sequence ID" value="RSU13463.1"/>
    <property type="molecule type" value="Genomic_DNA"/>
</dbReference>
<dbReference type="PANTHER" id="PTHR38468:SF1">
    <property type="entry name" value="SLL0939 PROTEIN"/>
    <property type="match status" value="1"/>
</dbReference>
<keyword evidence="2" id="KW-1185">Reference proteome</keyword>
<accession>A0A430AZG1</accession>
<evidence type="ECO:0000313" key="2">
    <source>
        <dbReference type="Proteomes" id="UP000286773"/>
    </source>
</evidence>
<comment type="caution">
    <text evidence="1">The sequence shown here is derived from an EMBL/GenBank/DDBJ whole genome shotgun (WGS) entry which is preliminary data.</text>
</comment>